<gene>
    <name evidence="10" type="ORF">SAMN05421869_129116</name>
</gene>
<dbReference type="InterPro" id="IPR050297">
    <property type="entry name" value="LipidA_mod_glycosyltrf_83"/>
</dbReference>
<evidence type="ECO:0000256" key="7">
    <source>
        <dbReference type="ARBA" id="ARBA00023136"/>
    </source>
</evidence>
<dbReference type="GO" id="GO:0009103">
    <property type="term" value="P:lipopolysaccharide biosynthetic process"/>
    <property type="evidence" value="ECO:0007669"/>
    <property type="project" value="UniProtKB-ARBA"/>
</dbReference>
<feature type="transmembrane region" description="Helical" evidence="8">
    <location>
        <begin position="310"/>
        <end position="329"/>
    </location>
</feature>
<sequence>MGLLAGAAAFTGTGSATLNGDELATISAASRSLAGMWELARHIDGHFLPYYLFMHFWMKLGTAELWLRLPSAVAIGVAAWFLVDLGRRLHSVRAGVIAAGVFAILPSVSYYGAFARSYAFAAAAVVFSFWALHRAIERPEGRRWVVYGVAVALVCSTHLFAVLVLPAQLLLARRAWLVRMFAALAVGCVPAAVLGLVGYGERHAISWIPQRGPEVWLKFPKMAAGATGLGVVLFAIALAGVALLWTASRRTPGRVWGLVLAGWLVLPPVLLLAVSLLVTPVYVDRYLFVTAPALALLAGVAVASLPRFQIVAGVAVVVLGCALAFPEHVEIREENGRFENIPWALRVVKAEPDDAIVYGQSQLRSGFEYYADSLMPVDVLKSGDVPEPDGFGYPERQDVSAALKGRERVWVVWRGTKQSGLEGDGLPRVAAVEQAGFELSSAKHSGDLPGLTVALFTRP</sequence>
<dbReference type="PANTHER" id="PTHR33908:SF3">
    <property type="entry name" value="UNDECAPRENYL PHOSPHATE-ALPHA-4-AMINO-4-DEOXY-L-ARABINOSE ARABINOSYL TRANSFERASE"/>
    <property type="match status" value="1"/>
</dbReference>
<evidence type="ECO:0000259" key="9">
    <source>
        <dbReference type="Pfam" id="PF13231"/>
    </source>
</evidence>
<evidence type="ECO:0000256" key="4">
    <source>
        <dbReference type="ARBA" id="ARBA00022679"/>
    </source>
</evidence>
<feature type="domain" description="Glycosyltransferase RgtA/B/C/D-like" evidence="9">
    <location>
        <begin position="52"/>
        <end position="186"/>
    </location>
</feature>
<dbReference type="GO" id="GO:0010041">
    <property type="term" value="P:response to iron(III) ion"/>
    <property type="evidence" value="ECO:0007669"/>
    <property type="project" value="TreeGrafter"/>
</dbReference>
<dbReference type="InterPro" id="IPR038731">
    <property type="entry name" value="RgtA/B/C-like"/>
</dbReference>
<evidence type="ECO:0000313" key="11">
    <source>
        <dbReference type="Proteomes" id="UP000199202"/>
    </source>
</evidence>
<dbReference type="STRING" id="633440.SAMN05421869_129116"/>
<accession>A0A1G9MAP2</accession>
<keyword evidence="11" id="KW-1185">Reference proteome</keyword>
<dbReference type="PANTHER" id="PTHR33908">
    <property type="entry name" value="MANNOSYLTRANSFERASE YKCB-RELATED"/>
    <property type="match status" value="1"/>
</dbReference>
<keyword evidence="2" id="KW-1003">Cell membrane</keyword>
<dbReference type="EMBL" id="FNDJ01000029">
    <property type="protein sequence ID" value="SDL71051.1"/>
    <property type="molecule type" value="Genomic_DNA"/>
</dbReference>
<feature type="transmembrane region" description="Helical" evidence="8">
    <location>
        <begin position="144"/>
        <end position="165"/>
    </location>
</feature>
<evidence type="ECO:0000313" key="10">
    <source>
        <dbReference type="EMBL" id="SDL71051.1"/>
    </source>
</evidence>
<feature type="transmembrane region" description="Helical" evidence="8">
    <location>
        <begin position="257"/>
        <end position="279"/>
    </location>
</feature>
<dbReference type="Proteomes" id="UP000199202">
    <property type="component" value="Unassembled WGS sequence"/>
</dbReference>
<proteinExistence type="predicted"/>
<feature type="transmembrane region" description="Helical" evidence="8">
    <location>
        <begin position="90"/>
        <end position="108"/>
    </location>
</feature>
<feature type="transmembrane region" description="Helical" evidence="8">
    <location>
        <begin position="222"/>
        <end position="245"/>
    </location>
</feature>
<evidence type="ECO:0000256" key="6">
    <source>
        <dbReference type="ARBA" id="ARBA00022989"/>
    </source>
</evidence>
<feature type="transmembrane region" description="Helical" evidence="8">
    <location>
        <begin position="177"/>
        <end position="201"/>
    </location>
</feature>
<dbReference type="OrthoDB" id="5318634at2"/>
<protein>
    <submittedName>
        <fullName evidence="10">Mannosyltransferase</fullName>
    </submittedName>
</protein>
<dbReference type="AlphaFoldDB" id="A0A1G9MAP2"/>
<name>A0A1G9MAP2_9ACTN</name>
<evidence type="ECO:0000256" key="3">
    <source>
        <dbReference type="ARBA" id="ARBA00022676"/>
    </source>
</evidence>
<evidence type="ECO:0000256" key="5">
    <source>
        <dbReference type="ARBA" id="ARBA00022692"/>
    </source>
</evidence>
<keyword evidence="4 10" id="KW-0808">Transferase</keyword>
<dbReference type="GO" id="GO:0016763">
    <property type="term" value="F:pentosyltransferase activity"/>
    <property type="evidence" value="ECO:0007669"/>
    <property type="project" value="TreeGrafter"/>
</dbReference>
<dbReference type="RefSeq" id="WP_090945452.1">
    <property type="nucleotide sequence ID" value="NZ_FNDJ01000029.1"/>
</dbReference>
<feature type="transmembrane region" description="Helical" evidence="8">
    <location>
        <begin position="114"/>
        <end position="132"/>
    </location>
</feature>
<organism evidence="10 11">
    <name type="scientific">Nonomuraea jiangxiensis</name>
    <dbReference type="NCBI Taxonomy" id="633440"/>
    <lineage>
        <taxon>Bacteria</taxon>
        <taxon>Bacillati</taxon>
        <taxon>Actinomycetota</taxon>
        <taxon>Actinomycetes</taxon>
        <taxon>Streptosporangiales</taxon>
        <taxon>Streptosporangiaceae</taxon>
        <taxon>Nonomuraea</taxon>
    </lineage>
</organism>
<keyword evidence="3 10" id="KW-0328">Glycosyltransferase</keyword>
<feature type="transmembrane region" description="Helical" evidence="8">
    <location>
        <begin position="286"/>
        <end position="304"/>
    </location>
</feature>
<reference evidence="10 11" key="1">
    <citation type="submission" date="2016-10" db="EMBL/GenBank/DDBJ databases">
        <authorList>
            <person name="de Groot N.N."/>
        </authorList>
    </citation>
    <scope>NUCLEOTIDE SEQUENCE [LARGE SCALE GENOMIC DNA]</scope>
    <source>
        <strain evidence="10 11">CGMCC 4.6533</strain>
    </source>
</reference>
<keyword evidence="6 8" id="KW-1133">Transmembrane helix</keyword>
<evidence type="ECO:0000256" key="1">
    <source>
        <dbReference type="ARBA" id="ARBA00004651"/>
    </source>
</evidence>
<comment type="subcellular location">
    <subcellularLocation>
        <location evidence="1">Cell membrane</location>
        <topology evidence="1">Multi-pass membrane protein</topology>
    </subcellularLocation>
</comment>
<keyword evidence="7 8" id="KW-0472">Membrane</keyword>
<feature type="transmembrane region" description="Helical" evidence="8">
    <location>
        <begin position="65"/>
        <end position="83"/>
    </location>
</feature>
<dbReference type="GO" id="GO:0005886">
    <property type="term" value="C:plasma membrane"/>
    <property type="evidence" value="ECO:0007669"/>
    <property type="project" value="UniProtKB-SubCell"/>
</dbReference>
<evidence type="ECO:0000256" key="2">
    <source>
        <dbReference type="ARBA" id="ARBA00022475"/>
    </source>
</evidence>
<keyword evidence="5 8" id="KW-0812">Transmembrane</keyword>
<evidence type="ECO:0000256" key="8">
    <source>
        <dbReference type="SAM" id="Phobius"/>
    </source>
</evidence>
<dbReference type="Pfam" id="PF13231">
    <property type="entry name" value="PMT_2"/>
    <property type="match status" value="1"/>
</dbReference>